<dbReference type="Proteomes" id="UP001318860">
    <property type="component" value="Unassembled WGS sequence"/>
</dbReference>
<evidence type="ECO:0000256" key="1">
    <source>
        <dbReference type="SAM" id="MobiDB-lite"/>
    </source>
</evidence>
<dbReference type="EMBL" id="JABTTQ020003506">
    <property type="protein sequence ID" value="KAK6115346.1"/>
    <property type="molecule type" value="Genomic_DNA"/>
</dbReference>
<accession>A0ABR0TZH0</accession>
<name>A0ABR0TZH0_REHGL</name>
<sequence length="199" mass="22742">MTPEAPPMPPPTVGDNLNMQVMQQLLLFLQQQTTQHQNTLNPGPELDTQDMVLERFLRFDSPVFLVEPDDVKAEYWLEKIESIFSALNYTEEQQLTLVVFRLEAASCNWWRTAVKVRTGSISIEDERMYKFTRGLRNELQKKLLSVELDSYAAVVRAAARIESGFRRLGPHPNGVVGSSKEPIMGQNPRAPQKIPEKWS</sequence>
<evidence type="ECO:0000313" key="2">
    <source>
        <dbReference type="EMBL" id="KAK6115346.1"/>
    </source>
</evidence>
<organism evidence="2 3">
    <name type="scientific">Rehmannia glutinosa</name>
    <name type="common">Chinese foxglove</name>
    <dbReference type="NCBI Taxonomy" id="99300"/>
    <lineage>
        <taxon>Eukaryota</taxon>
        <taxon>Viridiplantae</taxon>
        <taxon>Streptophyta</taxon>
        <taxon>Embryophyta</taxon>
        <taxon>Tracheophyta</taxon>
        <taxon>Spermatophyta</taxon>
        <taxon>Magnoliopsida</taxon>
        <taxon>eudicotyledons</taxon>
        <taxon>Gunneridae</taxon>
        <taxon>Pentapetalae</taxon>
        <taxon>asterids</taxon>
        <taxon>lamiids</taxon>
        <taxon>Lamiales</taxon>
        <taxon>Orobanchaceae</taxon>
        <taxon>Rehmannieae</taxon>
        <taxon>Rehmannia</taxon>
    </lineage>
</organism>
<keyword evidence="3" id="KW-1185">Reference proteome</keyword>
<protein>
    <submittedName>
        <fullName evidence="2">Uncharacterized protein</fullName>
    </submittedName>
</protein>
<evidence type="ECO:0000313" key="3">
    <source>
        <dbReference type="Proteomes" id="UP001318860"/>
    </source>
</evidence>
<comment type="caution">
    <text evidence="2">The sequence shown here is derived from an EMBL/GenBank/DDBJ whole genome shotgun (WGS) entry which is preliminary data.</text>
</comment>
<gene>
    <name evidence="2" type="ORF">DH2020_007615</name>
</gene>
<proteinExistence type="predicted"/>
<feature type="region of interest" description="Disordered" evidence="1">
    <location>
        <begin position="172"/>
        <end position="199"/>
    </location>
</feature>
<reference evidence="2 3" key="1">
    <citation type="journal article" date="2021" name="Comput. Struct. Biotechnol. J.">
        <title>De novo genome assembly of the potent medicinal plant Rehmannia glutinosa using nanopore technology.</title>
        <authorList>
            <person name="Ma L."/>
            <person name="Dong C."/>
            <person name="Song C."/>
            <person name="Wang X."/>
            <person name="Zheng X."/>
            <person name="Niu Y."/>
            <person name="Chen S."/>
            <person name="Feng W."/>
        </authorList>
    </citation>
    <scope>NUCLEOTIDE SEQUENCE [LARGE SCALE GENOMIC DNA]</scope>
    <source>
        <strain evidence="2">DH-2019</strain>
    </source>
</reference>